<dbReference type="AlphaFoldDB" id="A0A2N1NAI8"/>
<proteinExistence type="predicted"/>
<accession>A0A2N1NAI8</accession>
<feature type="non-terminal residue" evidence="1">
    <location>
        <position position="75"/>
    </location>
</feature>
<name>A0A2N1NAI8_9GLOM</name>
<sequence>MKPLICLQEVFDEYGHFIPLNIILGKSLRNTIVNSSSISKKIDLASPVFESLKPLLSDYSINYLITQKKHTIGEN</sequence>
<protein>
    <submittedName>
        <fullName evidence="1">Uncharacterized protein</fullName>
    </submittedName>
</protein>
<comment type="caution">
    <text evidence="1">The sequence shown here is derived from an EMBL/GenBank/DDBJ whole genome shotgun (WGS) entry which is preliminary data.</text>
</comment>
<gene>
    <name evidence="1" type="ORF">RhiirC2_745495</name>
</gene>
<dbReference type="Proteomes" id="UP000233469">
    <property type="component" value="Unassembled WGS sequence"/>
</dbReference>
<reference evidence="1 2" key="1">
    <citation type="submission" date="2016-04" db="EMBL/GenBank/DDBJ databases">
        <title>Genome analyses suggest a sexual origin of heterokaryosis in a supposedly ancient asexual fungus.</title>
        <authorList>
            <person name="Ropars J."/>
            <person name="Sedzielewska K."/>
            <person name="Noel J."/>
            <person name="Charron P."/>
            <person name="Farinelli L."/>
            <person name="Marton T."/>
            <person name="Kruger M."/>
            <person name="Pelin A."/>
            <person name="Brachmann A."/>
            <person name="Corradi N."/>
        </authorList>
    </citation>
    <scope>NUCLEOTIDE SEQUENCE [LARGE SCALE GENOMIC DNA]</scope>
    <source>
        <strain evidence="1 2">C2</strain>
    </source>
</reference>
<evidence type="ECO:0000313" key="2">
    <source>
        <dbReference type="Proteomes" id="UP000233469"/>
    </source>
</evidence>
<evidence type="ECO:0000313" key="1">
    <source>
        <dbReference type="EMBL" id="PKK70936.1"/>
    </source>
</evidence>
<dbReference type="EMBL" id="LLXL01000564">
    <property type="protein sequence ID" value="PKK70936.1"/>
    <property type="molecule type" value="Genomic_DNA"/>
</dbReference>
<reference evidence="1 2" key="2">
    <citation type="submission" date="2017-10" db="EMBL/GenBank/DDBJ databases">
        <title>Extensive intraspecific genome diversity in a model arbuscular mycorrhizal fungus.</title>
        <authorList>
            <person name="Chen E.C.H."/>
            <person name="Morin E."/>
            <person name="Baudet D."/>
            <person name="Noel J."/>
            <person name="Ndikumana S."/>
            <person name="Charron P."/>
            <person name="St-Onge C."/>
            <person name="Giorgi J."/>
            <person name="Grigoriev I.V."/>
            <person name="Roux C."/>
            <person name="Martin F.M."/>
            <person name="Corradi N."/>
        </authorList>
    </citation>
    <scope>NUCLEOTIDE SEQUENCE [LARGE SCALE GENOMIC DNA]</scope>
    <source>
        <strain evidence="1 2">C2</strain>
    </source>
</reference>
<organism evidence="1 2">
    <name type="scientific">Rhizophagus irregularis</name>
    <dbReference type="NCBI Taxonomy" id="588596"/>
    <lineage>
        <taxon>Eukaryota</taxon>
        <taxon>Fungi</taxon>
        <taxon>Fungi incertae sedis</taxon>
        <taxon>Mucoromycota</taxon>
        <taxon>Glomeromycotina</taxon>
        <taxon>Glomeromycetes</taxon>
        <taxon>Glomerales</taxon>
        <taxon>Glomeraceae</taxon>
        <taxon>Rhizophagus</taxon>
    </lineage>
</organism>